<dbReference type="AlphaFoldDB" id="A0A2S6EYQ9"/>
<dbReference type="Proteomes" id="UP000239239">
    <property type="component" value="Unassembled WGS sequence"/>
</dbReference>
<evidence type="ECO:0000256" key="2">
    <source>
        <dbReference type="ARBA" id="ARBA00012601"/>
    </source>
</evidence>
<keyword evidence="6 8" id="KW-0326">Glycosidase</keyword>
<dbReference type="Pfam" id="PF00150">
    <property type="entry name" value="Cellulase"/>
    <property type="match status" value="1"/>
</dbReference>
<evidence type="ECO:0000256" key="7">
    <source>
        <dbReference type="ARBA" id="ARBA00023326"/>
    </source>
</evidence>
<proteinExistence type="inferred from homology"/>
<name>A0A2S6EYQ9_LEGPN</name>
<evidence type="ECO:0000313" key="9">
    <source>
        <dbReference type="EMBL" id="PPK30323.1"/>
    </source>
</evidence>
<gene>
    <name evidence="9" type="ORF">C3928_09670</name>
</gene>
<organism evidence="9 10">
    <name type="scientific">Legionella pneumophila</name>
    <dbReference type="NCBI Taxonomy" id="446"/>
    <lineage>
        <taxon>Bacteria</taxon>
        <taxon>Pseudomonadati</taxon>
        <taxon>Pseudomonadota</taxon>
        <taxon>Gammaproteobacteria</taxon>
        <taxon>Legionellales</taxon>
        <taxon>Legionellaceae</taxon>
        <taxon>Legionella</taxon>
    </lineage>
</organism>
<dbReference type="SUPFAM" id="SSF51445">
    <property type="entry name" value="(Trans)glycosidases"/>
    <property type="match status" value="1"/>
</dbReference>
<keyword evidence="3 8" id="KW-0378">Hydrolase</keyword>
<protein>
    <recommendedName>
        <fullName evidence="2">cellulase</fullName>
        <ecNumber evidence="2">3.2.1.4</ecNumber>
    </recommendedName>
</protein>
<sequence length="476" mass="53229">MKIFKFSSWLLLFVFTLDANAYYTSQGSIYDKSGNRVTINGVSWSGFQDTNVFQGLQSNPFYNITMPQSKSRNGLMDLLVHPWSMADSGVNSSTAVEFKTVRLPIQPGVLYDDSGEVDLNKWLSDKTQPEAGNGLFCKTWQSNGQSCEKAVSPKQAFWTVLAEMKKHNINVMIDFHHRYGYGDGMRDGTVYSMTQYEKDLVLLAQEIKQRGLDNVIGIDVFNEPYQLSWFKARNGQVSWIKVIGTAAKAVHHVNPDLLLFVEGPGGGNDDMDNPTICVPKANIKEDSGYAHWRDPGQCGNDQEVVAFKGNWGEDFKPLLDKNLAKQNIAQFDVQKFSNELQLAVPGIDTETLGWLLGDDNMGNNGHLVFSPHVYPKEVAGWETAPGDASNLRFDWSWGFLYKAGYPIVLGEASWKSFEGKNFFTQALMPYLTQSGIGSNNLYFWAIGYLGDTVSAINPNTGELNLDVQQTLKPYFN</sequence>
<evidence type="ECO:0000256" key="3">
    <source>
        <dbReference type="ARBA" id="ARBA00022801"/>
    </source>
</evidence>
<keyword evidence="7" id="KW-0624">Polysaccharide degradation</keyword>
<dbReference type="InterPro" id="IPR017853">
    <property type="entry name" value="GH"/>
</dbReference>
<comment type="catalytic activity">
    <reaction evidence="1">
        <text>Endohydrolysis of (1-&gt;4)-beta-D-glucosidic linkages in cellulose, lichenin and cereal beta-D-glucans.</text>
        <dbReference type="EC" id="3.2.1.4"/>
    </reaction>
</comment>
<evidence type="ECO:0000256" key="4">
    <source>
        <dbReference type="ARBA" id="ARBA00023001"/>
    </source>
</evidence>
<dbReference type="InterPro" id="IPR001547">
    <property type="entry name" value="Glyco_hydro_5"/>
</dbReference>
<dbReference type="EMBL" id="PQWY01000012">
    <property type="protein sequence ID" value="PPK30323.1"/>
    <property type="molecule type" value="Genomic_DNA"/>
</dbReference>
<keyword evidence="4" id="KW-0136">Cellulose degradation</keyword>
<dbReference type="PANTHER" id="PTHR35923:SF2">
    <property type="entry name" value="ENDOGLUCANASE"/>
    <property type="match status" value="1"/>
</dbReference>
<dbReference type="PANTHER" id="PTHR35923">
    <property type="entry name" value="MAJOR EXTRACELLULAR ENDOGLUCANASE"/>
    <property type="match status" value="1"/>
</dbReference>
<dbReference type="EC" id="3.2.1.4" evidence="2"/>
<dbReference type="OrthoDB" id="1153097at2"/>
<reference evidence="9 10" key="1">
    <citation type="submission" date="2018-02" db="EMBL/GenBank/DDBJ databases">
        <title>Draft genome sequences of four Legionella pneumophila clinical strains isolated in Ontario.</title>
        <authorList>
            <person name="Fortuna A."/>
            <person name="Ramnarine R."/>
            <person name="Li A."/>
            <person name="Frantz C."/>
            <person name="Mallo G."/>
        </authorList>
    </citation>
    <scope>NUCLEOTIDE SEQUENCE [LARGE SCALE GENOMIC DNA]</scope>
    <source>
        <strain evidence="9 10">LG61</strain>
    </source>
</reference>
<evidence type="ECO:0000256" key="5">
    <source>
        <dbReference type="ARBA" id="ARBA00023277"/>
    </source>
</evidence>
<dbReference type="Gene3D" id="3.20.20.80">
    <property type="entry name" value="Glycosidases"/>
    <property type="match status" value="1"/>
</dbReference>
<accession>A0A2S6EYQ9</accession>
<evidence type="ECO:0000313" key="10">
    <source>
        <dbReference type="Proteomes" id="UP000239239"/>
    </source>
</evidence>
<dbReference type="RefSeq" id="WP_027227776.1">
    <property type="nucleotide sequence ID" value="NZ_CP017601.1"/>
</dbReference>
<evidence type="ECO:0000256" key="6">
    <source>
        <dbReference type="ARBA" id="ARBA00023295"/>
    </source>
</evidence>
<evidence type="ECO:0000256" key="1">
    <source>
        <dbReference type="ARBA" id="ARBA00000966"/>
    </source>
</evidence>
<comment type="similarity">
    <text evidence="8">Belongs to the glycosyl hydrolase 5 (cellulase A) family.</text>
</comment>
<dbReference type="GO" id="GO:0008810">
    <property type="term" value="F:cellulase activity"/>
    <property type="evidence" value="ECO:0007669"/>
    <property type="project" value="UniProtKB-EC"/>
</dbReference>
<dbReference type="GO" id="GO:0030245">
    <property type="term" value="P:cellulose catabolic process"/>
    <property type="evidence" value="ECO:0007669"/>
    <property type="project" value="UniProtKB-KW"/>
</dbReference>
<evidence type="ECO:0000256" key="8">
    <source>
        <dbReference type="RuleBase" id="RU361153"/>
    </source>
</evidence>
<keyword evidence="5" id="KW-0119">Carbohydrate metabolism</keyword>
<comment type="caution">
    <text evidence="9">The sequence shown here is derived from an EMBL/GenBank/DDBJ whole genome shotgun (WGS) entry which is preliminary data.</text>
</comment>